<sequence>MRWWCCAAIARTTTADGTTRGRYHHRHYCCDHQRKRSVDRTIHALYCREGHHHHGQPLRMIAHHRAAIAGTAGVVEE</sequence>
<proteinExistence type="predicted"/>
<dbReference type="AlphaFoldDB" id="A0A2M4D3G9"/>
<name>A0A2M4D3G9_ANODA</name>
<organism evidence="1">
    <name type="scientific">Anopheles darlingi</name>
    <name type="common">Mosquito</name>
    <dbReference type="NCBI Taxonomy" id="43151"/>
    <lineage>
        <taxon>Eukaryota</taxon>
        <taxon>Metazoa</taxon>
        <taxon>Ecdysozoa</taxon>
        <taxon>Arthropoda</taxon>
        <taxon>Hexapoda</taxon>
        <taxon>Insecta</taxon>
        <taxon>Pterygota</taxon>
        <taxon>Neoptera</taxon>
        <taxon>Endopterygota</taxon>
        <taxon>Diptera</taxon>
        <taxon>Nematocera</taxon>
        <taxon>Culicoidea</taxon>
        <taxon>Culicidae</taxon>
        <taxon>Anophelinae</taxon>
        <taxon>Anopheles</taxon>
    </lineage>
</organism>
<evidence type="ECO:0000313" key="1">
    <source>
        <dbReference type="EMBL" id="MBW72134.1"/>
    </source>
</evidence>
<accession>A0A2M4D3G9</accession>
<dbReference type="EMBL" id="GGFL01007956">
    <property type="protein sequence ID" value="MBW72134.1"/>
    <property type="molecule type" value="Transcribed_RNA"/>
</dbReference>
<protein>
    <submittedName>
        <fullName evidence="1">Putative secreted protein</fullName>
    </submittedName>
</protein>
<reference evidence="1" key="1">
    <citation type="submission" date="2018-01" db="EMBL/GenBank/DDBJ databases">
        <title>An insight into the sialome of Amazonian anophelines.</title>
        <authorList>
            <person name="Ribeiro J.M."/>
            <person name="Scarpassa V."/>
            <person name="Calvo E."/>
        </authorList>
    </citation>
    <scope>NUCLEOTIDE SEQUENCE</scope>
</reference>